<keyword evidence="7" id="KW-1185">Reference proteome</keyword>
<evidence type="ECO:0000256" key="3">
    <source>
        <dbReference type="ARBA" id="ARBA00022692"/>
    </source>
</evidence>
<reference evidence="6" key="1">
    <citation type="submission" date="2023-01" db="EMBL/GenBank/DDBJ databases">
        <title>Complete genome sequence of Planctobacterium marinum strain Dej080120_11.</title>
        <authorList>
            <person name="Ueki S."/>
            <person name="Maruyama F."/>
        </authorList>
    </citation>
    <scope>NUCLEOTIDE SEQUENCE</scope>
    <source>
        <strain evidence="6">Dej080120_11</strain>
    </source>
</reference>
<dbReference type="EMBL" id="AP027272">
    <property type="protein sequence ID" value="BDX07731.1"/>
    <property type="molecule type" value="Genomic_DNA"/>
</dbReference>
<dbReference type="GO" id="GO:0016020">
    <property type="term" value="C:membrane"/>
    <property type="evidence" value="ECO:0007669"/>
    <property type="project" value="InterPro"/>
</dbReference>
<keyword evidence="5" id="KW-0472">Membrane</keyword>
<dbReference type="AlphaFoldDB" id="A0AA48HJT3"/>
<keyword evidence="3" id="KW-0812">Transmembrane</keyword>
<dbReference type="Pfam" id="PF04347">
    <property type="entry name" value="FliO"/>
    <property type="match status" value="1"/>
</dbReference>
<name>A0AA48HJT3_9ALTE</name>
<evidence type="ECO:0000256" key="1">
    <source>
        <dbReference type="ARBA" id="ARBA00004236"/>
    </source>
</evidence>
<keyword evidence="2" id="KW-1003">Cell membrane</keyword>
<dbReference type="Proteomes" id="UP001333710">
    <property type="component" value="Chromosome"/>
</dbReference>
<keyword evidence="4" id="KW-1133">Transmembrane helix</keyword>
<evidence type="ECO:0008006" key="8">
    <source>
        <dbReference type="Google" id="ProtNLM"/>
    </source>
</evidence>
<sequence>MMVGTRERIAVIQVGDEQHLVGVTAHNINHLAKLEQPIVPGSNENSLKQTFAGILQQHKKMQGKNDD</sequence>
<dbReference type="InterPro" id="IPR022781">
    <property type="entry name" value="Flagellar_biosynth_FliO"/>
</dbReference>
<evidence type="ECO:0000256" key="4">
    <source>
        <dbReference type="ARBA" id="ARBA00022989"/>
    </source>
</evidence>
<evidence type="ECO:0000313" key="7">
    <source>
        <dbReference type="Proteomes" id="UP001333710"/>
    </source>
</evidence>
<evidence type="ECO:0000256" key="5">
    <source>
        <dbReference type="ARBA" id="ARBA00023136"/>
    </source>
</evidence>
<accession>A0AA48HJT3</accession>
<dbReference type="KEGG" id="pmaw:MACH26_32520"/>
<evidence type="ECO:0000256" key="2">
    <source>
        <dbReference type="ARBA" id="ARBA00022475"/>
    </source>
</evidence>
<dbReference type="GO" id="GO:0044781">
    <property type="term" value="P:bacterial-type flagellum organization"/>
    <property type="evidence" value="ECO:0007669"/>
    <property type="project" value="InterPro"/>
</dbReference>
<gene>
    <name evidence="6" type="ORF">MACH26_32520</name>
</gene>
<organism evidence="6 7">
    <name type="scientific">Planctobacterium marinum</name>
    <dbReference type="NCBI Taxonomy" id="1631968"/>
    <lineage>
        <taxon>Bacteria</taxon>
        <taxon>Pseudomonadati</taxon>
        <taxon>Pseudomonadota</taxon>
        <taxon>Gammaproteobacteria</taxon>
        <taxon>Alteromonadales</taxon>
        <taxon>Alteromonadaceae</taxon>
        <taxon>Planctobacterium</taxon>
    </lineage>
</organism>
<proteinExistence type="predicted"/>
<comment type="subcellular location">
    <subcellularLocation>
        <location evidence="1">Cell membrane</location>
    </subcellularLocation>
</comment>
<protein>
    <recommendedName>
        <fullName evidence="8">Flagellar biosynthesis protein FliO</fullName>
    </recommendedName>
</protein>
<evidence type="ECO:0000313" key="6">
    <source>
        <dbReference type="EMBL" id="BDX07731.1"/>
    </source>
</evidence>